<dbReference type="RefSeq" id="WP_289818272.1">
    <property type="nucleotide sequence ID" value="NZ_JAUEHU010000020.1"/>
</dbReference>
<proteinExistence type="predicted"/>
<sequence>MSIAVTIGTRSVLVSESRLERMISQDKDHATHLGLWDKIMDYFRPEKKQDVMNELYRLTHAHGTSASITLRDRVETFNKLKLMSEPVYRNLFRVEDHPNKDNITFFIGEQDIYSQDRHTLLLEEKQFLSYYNMERINTDQDLKIDFAAAIKRYILGDLRVQGNNGGTKQIFKDICRGTYNVDGLKMSTTDKISPEMKESHLKNFIKKLTVKQEAVFNIVGSQLGQIALIDTLLSSKKQFFFLGNPDKQAEYRFDAESGEVEVSHLIQQNVSHEHFKVLREHYFQENAHWYDGLSLKATFTIAGDGSVDCTNFHFYSKEYDGNTETHCS</sequence>
<reference evidence="1" key="1">
    <citation type="submission" date="2023-06" db="EMBL/GenBank/DDBJ databases">
        <authorList>
            <person name="Polev D.E."/>
            <person name="Saitova A.T."/>
            <person name="Bogumilchik E.A."/>
            <person name="Kokorina G.I."/>
            <person name="Voskresenskaia E.A."/>
        </authorList>
    </citation>
    <scope>NUCLEOTIDE SEQUENCE</scope>
    <source>
        <strain evidence="1">2145 StPb PI</strain>
    </source>
</reference>
<dbReference type="EMBL" id="JAUEHU010000020">
    <property type="protein sequence ID" value="MDN0088991.1"/>
    <property type="molecule type" value="Genomic_DNA"/>
</dbReference>
<evidence type="ECO:0000313" key="2">
    <source>
        <dbReference type="Proteomes" id="UP001167864"/>
    </source>
</evidence>
<dbReference type="GO" id="GO:0033644">
    <property type="term" value="C:host cell membrane"/>
    <property type="evidence" value="ECO:0007669"/>
    <property type="project" value="InterPro"/>
</dbReference>
<comment type="caution">
    <text evidence="1">The sequence shown here is derived from an EMBL/GenBank/DDBJ whole genome shotgun (WGS) entry which is preliminary data.</text>
</comment>
<evidence type="ECO:0000313" key="1">
    <source>
        <dbReference type="EMBL" id="MDN0088991.1"/>
    </source>
</evidence>
<name>A0AAW7K4I8_9GAMM</name>
<dbReference type="Proteomes" id="UP001167864">
    <property type="component" value="Unassembled WGS sequence"/>
</dbReference>
<evidence type="ECO:0008006" key="3">
    <source>
        <dbReference type="Google" id="ProtNLM"/>
    </source>
</evidence>
<organism evidence="1 2">
    <name type="scientific">Yersinia nurmii</name>
    <dbReference type="NCBI Taxonomy" id="685706"/>
    <lineage>
        <taxon>Bacteria</taxon>
        <taxon>Pseudomonadati</taxon>
        <taxon>Pseudomonadota</taxon>
        <taxon>Gammaproteobacteria</taxon>
        <taxon>Enterobacterales</taxon>
        <taxon>Yersiniaceae</taxon>
        <taxon>Yersinia</taxon>
    </lineage>
</organism>
<protein>
    <recommendedName>
        <fullName evidence="3">Secreted protein sopD</fullName>
    </recommendedName>
</protein>
<gene>
    <name evidence="1" type="ORF">QVN42_16690</name>
</gene>
<dbReference type="AlphaFoldDB" id="A0AAW7K4I8"/>
<dbReference type="Gene3D" id="3.30.2440.10">
    <property type="entry name" value="Secreted effector protein SifA"/>
    <property type="match status" value="1"/>
</dbReference>
<dbReference type="InterPro" id="IPR022747">
    <property type="entry name" value="SopD"/>
</dbReference>
<dbReference type="Pfam" id="PF11047">
    <property type="entry name" value="SopD"/>
    <property type="match status" value="1"/>
</dbReference>
<accession>A0AAW7K4I8</accession>